<evidence type="ECO:0000313" key="7">
    <source>
        <dbReference type="EMBL" id="SDM05618.1"/>
    </source>
</evidence>
<evidence type="ECO:0000256" key="2">
    <source>
        <dbReference type="ARBA" id="ARBA00022630"/>
    </source>
</evidence>
<reference evidence="8" key="1">
    <citation type="submission" date="2016-10" db="EMBL/GenBank/DDBJ databases">
        <authorList>
            <person name="Varghese N."/>
            <person name="Submissions S."/>
        </authorList>
    </citation>
    <scope>NUCLEOTIDE SEQUENCE [LARGE SCALE GENOMIC DNA]</scope>
    <source>
        <strain evidence="8">EPL6</strain>
    </source>
</reference>
<dbReference type="PANTHER" id="PTHR43292">
    <property type="entry name" value="ACYL-COA DEHYDROGENASE"/>
    <property type="match status" value="1"/>
</dbReference>
<evidence type="ECO:0000256" key="3">
    <source>
        <dbReference type="ARBA" id="ARBA00022827"/>
    </source>
</evidence>
<gene>
    <name evidence="7" type="ORF">SAMN05428957_10244</name>
</gene>
<keyword evidence="4" id="KW-0560">Oxidoreductase</keyword>
<evidence type="ECO:0000259" key="5">
    <source>
        <dbReference type="Pfam" id="PF02770"/>
    </source>
</evidence>
<keyword evidence="8" id="KW-1185">Reference proteome</keyword>
<dbReference type="InterPro" id="IPR046373">
    <property type="entry name" value="Acyl-CoA_Oxase/DH_mid-dom_sf"/>
</dbReference>
<dbReference type="PROSITE" id="PS00072">
    <property type="entry name" value="ACYL_COA_DH_1"/>
    <property type="match status" value="1"/>
</dbReference>
<evidence type="ECO:0000313" key="8">
    <source>
        <dbReference type="Proteomes" id="UP000198552"/>
    </source>
</evidence>
<dbReference type="InterPro" id="IPR013786">
    <property type="entry name" value="AcylCoA_DH/ox_N"/>
</dbReference>
<sequence>MSVLDSLTLTRIPPEDEALRAEVRAFLAEAVRELPAHVRARSWGGYSTQLSRQLGARGWIGVTLPREYGGGGRSAFARYVLVEEFLNAGAPVGSHWIADRQSAPLILKYGTEAQKQFYLPRVCRGEAFFCIGMSEPGAGSDLASVRTRAVPSERGWVLNGQKIWTTNAHHCQYMIALVRTSGSAEDRQGGLSQLIVDLSLPGVTVRPIEDLSGDRHFCEVFFDDVQLAPDALIGAEGQGWGQVTAELAFERSGPERLFSSIVLFDQWLDWVRTPAGRSDAATRLAGRVLTQLAPLRAMSVAVQERLARGDSPIVEAALVKELGTTLEQLIPAAIADDLFARADAGTDVPVELLLTLKYVTEAAPSFSLRGGTRDILRGMIARGLGLR</sequence>
<dbReference type="SUPFAM" id="SSF56645">
    <property type="entry name" value="Acyl-CoA dehydrogenase NM domain-like"/>
    <property type="match status" value="1"/>
</dbReference>
<dbReference type="RefSeq" id="WP_091566591.1">
    <property type="nucleotide sequence ID" value="NZ_FNHP01000002.1"/>
</dbReference>
<dbReference type="InterPro" id="IPR037069">
    <property type="entry name" value="AcylCoA_DH/ox_N_sf"/>
</dbReference>
<keyword evidence="3" id="KW-0274">FAD</keyword>
<evidence type="ECO:0000259" key="6">
    <source>
        <dbReference type="Pfam" id="PF02771"/>
    </source>
</evidence>
<dbReference type="FunFam" id="2.40.110.10:FF:000011">
    <property type="entry name" value="Acyl-CoA dehydrogenase FadE34"/>
    <property type="match status" value="1"/>
</dbReference>
<dbReference type="Pfam" id="PF02771">
    <property type="entry name" value="Acyl-CoA_dh_N"/>
    <property type="match status" value="1"/>
</dbReference>
<dbReference type="Gene3D" id="2.40.110.10">
    <property type="entry name" value="Butyryl-CoA Dehydrogenase, subunit A, domain 2"/>
    <property type="match status" value="1"/>
</dbReference>
<accession>A0A1G9Q3K0</accession>
<dbReference type="PANTHER" id="PTHR43292:SF4">
    <property type="entry name" value="ACYL-COA DEHYDROGENASE FADE34"/>
    <property type="match status" value="1"/>
</dbReference>
<dbReference type="InterPro" id="IPR052161">
    <property type="entry name" value="Mycobact_Acyl-CoA_DH"/>
</dbReference>
<keyword evidence="2" id="KW-0285">Flavoprotein</keyword>
<dbReference type="InterPro" id="IPR006091">
    <property type="entry name" value="Acyl-CoA_Oxase/DH_mid-dom"/>
</dbReference>
<protein>
    <submittedName>
        <fullName evidence="7">Acyl-CoA dehydrogenase</fullName>
    </submittedName>
</protein>
<organism evidence="7 8">
    <name type="scientific">Oryzisolibacter propanilivorax</name>
    <dbReference type="NCBI Taxonomy" id="1527607"/>
    <lineage>
        <taxon>Bacteria</taxon>
        <taxon>Pseudomonadati</taxon>
        <taxon>Pseudomonadota</taxon>
        <taxon>Betaproteobacteria</taxon>
        <taxon>Burkholderiales</taxon>
        <taxon>Comamonadaceae</taxon>
        <taxon>Oryzisolibacter</taxon>
    </lineage>
</organism>
<comment type="cofactor">
    <cofactor evidence="1">
        <name>FAD</name>
        <dbReference type="ChEBI" id="CHEBI:57692"/>
    </cofactor>
</comment>
<dbReference type="GO" id="GO:0003995">
    <property type="term" value="F:acyl-CoA dehydrogenase activity"/>
    <property type="evidence" value="ECO:0007669"/>
    <property type="project" value="InterPro"/>
</dbReference>
<dbReference type="InterPro" id="IPR009100">
    <property type="entry name" value="AcylCoA_DH/oxidase_NM_dom_sf"/>
</dbReference>
<evidence type="ECO:0000256" key="1">
    <source>
        <dbReference type="ARBA" id="ARBA00001974"/>
    </source>
</evidence>
<dbReference type="OrthoDB" id="9770681at2"/>
<dbReference type="EMBL" id="FNHP01000002">
    <property type="protein sequence ID" value="SDM05618.1"/>
    <property type="molecule type" value="Genomic_DNA"/>
</dbReference>
<dbReference type="Pfam" id="PF02770">
    <property type="entry name" value="Acyl-CoA_dh_M"/>
    <property type="match status" value="1"/>
</dbReference>
<dbReference type="GO" id="GO:0005886">
    <property type="term" value="C:plasma membrane"/>
    <property type="evidence" value="ECO:0007669"/>
    <property type="project" value="TreeGrafter"/>
</dbReference>
<dbReference type="AlphaFoldDB" id="A0A1G9Q3K0"/>
<dbReference type="Gene3D" id="1.10.540.10">
    <property type="entry name" value="Acyl-CoA dehydrogenase/oxidase, N-terminal domain"/>
    <property type="match status" value="1"/>
</dbReference>
<name>A0A1G9Q3K0_9BURK</name>
<feature type="domain" description="Acyl-CoA oxidase/dehydrogenase middle" evidence="5">
    <location>
        <begin position="130"/>
        <end position="225"/>
    </location>
</feature>
<dbReference type="GO" id="GO:0050660">
    <property type="term" value="F:flavin adenine dinucleotide binding"/>
    <property type="evidence" value="ECO:0007669"/>
    <property type="project" value="InterPro"/>
</dbReference>
<evidence type="ECO:0000256" key="4">
    <source>
        <dbReference type="ARBA" id="ARBA00023002"/>
    </source>
</evidence>
<dbReference type="Proteomes" id="UP000198552">
    <property type="component" value="Unassembled WGS sequence"/>
</dbReference>
<dbReference type="STRING" id="1527607.SAMN05428957_10244"/>
<dbReference type="InterPro" id="IPR006089">
    <property type="entry name" value="Acyl-CoA_DH_CS"/>
</dbReference>
<proteinExistence type="predicted"/>
<feature type="domain" description="Acyl-CoA dehydrogenase/oxidase N-terminal" evidence="6">
    <location>
        <begin position="14"/>
        <end position="126"/>
    </location>
</feature>